<reference evidence="1 2" key="1">
    <citation type="journal article" date="2024" name="BMC Genomics">
        <title>De novo assembly and annotation of Popillia japonica's genome with initial clues to its potential as an invasive pest.</title>
        <authorList>
            <person name="Cucini C."/>
            <person name="Boschi S."/>
            <person name="Funari R."/>
            <person name="Cardaioli E."/>
            <person name="Iannotti N."/>
            <person name="Marturano G."/>
            <person name="Paoli F."/>
            <person name="Bruttini M."/>
            <person name="Carapelli A."/>
            <person name="Frati F."/>
            <person name="Nardi F."/>
        </authorList>
    </citation>
    <scope>NUCLEOTIDE SEQUENCE [LARGE SCALE GENOMIC DNA]</scope>
    <source>
        <strain evidence="1">DMR45628</strain>
    </source>
</reference>
<evidence type="ECO:0000313" key="2">
    <source>
        <dbReference type="Proteomes" id="UP001458880"/>
    </source>
</evidence>
<sequence length="16" mass="1786">CPDTLKTLNNLLQPLC</sequence>
<organism evidence="1 2">
    <name type="scientific">Popillia japonica</name>
    <name type="common">Japanese beetle</name>
    <dbReference type="NCBI Taxonomy" id="7064"/>
    <lineage>
        <taxon>Eukaryota</taxon>
        <taxon>Metazoa</taxon>
        <taxon>Ecdysozoa</taxon>
        <taxon>Arthropoda</taxon>
        <taxon>Hexapoda</taxon>
        <taxon>Insecta</taxon>
        <taxon>Pterygota</taxon>
        <taxon>Neoptera</taxon>
        <taxon>Endopterygota</taxon>
        <taxon>Coleoptera</taxon>
        <taxon>Polyphaga</taxon>
        <taxon>Scarabaeiformia</taxon>
        <taxon>Scarabaeidae</taxon>
        <taxon>Rutelinae</taxon>
        <taxon>Popillia</taxon>
    </lineage>
</organism>
<dbReference type="Proteomes" id="UP001458880">
    <property type="component" value="Unassembled WGS sequence"/>
</dbReference>
<feature type="non-terminal residue" evidence="1">
    <location>
        <position position="1"/>
    </location>
</feature>
<protein>
    <submittedName>
        <fullName evidence="1">Uncharacterized protein</fullName>
    </submittedName>
</protein>
<keyword evidence="2" id="KW-1185">Reference proteome</keyword>
<gene>
    <name evidence="1" type="ORF">QE152_g39129</name>
</gene>
<name>A0AAW1HVD9_POPJA</name>
<comment type="caution">
    <text evidence="1">The sequence shown here is derived from an EMBL/GenBank/DDBJ whole genome shotgun (WGS) entry which is preliminary data.</text>
</comment>
<proteinExistence type="predicted"/>
<dbReference type="EMBL" id="JASPKY010000906">
    <property type="protein sequence ID" value="KAK9680391.1"/>
    <property type="molecule type" value="Genomic_DNA"/>
</dbReference>
<accession>A0AAW1HVD9</accession>
<dbReference type="AlphaFoldDB" id="A0AAW1HVD9"/>
<evidence type="ECO:0000313" key="1">
    <source>
        <dbReference type="EMBL" id="KAK9680391.1"/>
    </source>
</evidence>